<dbReference type="InterPro" id="IPR011474">
    <property type="entry name" value="DUF1580"/>
</dbReference>
<organism evidence="2 3">
    <name type="scientific">Hymenobacter ruricola</name>
    <dbReference type="NCBI Taxonomy" id="2791023"/>
    <lineage>
        <taxon>Bacteria</taxon>
        <taxon>Pseudomonadati</taxon>
        <taxon>Bacteroidota</taxon>
        <taxon>Cytophagia</taxon>
        <taxon>Cytophagales</taxon>
        <taxon>Hymenobacteraceae</taxon>
        <taxon>Hymenobacter</taxon>
    </lineage>
</organism>
<evidence type="ECO:0000256" key="1">
    <source>
        <dbReference type="SAM" id="MobiDB-lite"/>
    </source>
</evidence>
<feature type="compositionally biased region" description="Basic residues" evidence="1">
    <location>
        <begin position="8"/>
        <end position="18"/>
    </location>
</feature>
<name>A0ABS0IA80_9BACT</name>
<keyword evidence="3" id="KW-1185">Reference proteome</keyword>
<comment type="caution">
    <text evidence="2">The sequence shown here is derived from an EMBL/GenBank/DDBJ whole genome shotgun (WGS) entry which is preliminary data.</text>
</comment>
<dbReference type="Proteomes" id="UP000618931">
    <property type="component" value="Unassembled WGS sequence"/>
</dbReference>
<reference evidence="2 3" key="1">
    <citation type="submission" date="2020-11" db="EMBL/GenBank/DDBJ databases">
        <authorList>
            <person name="Kim M.K."/>
        </authorList>
    </citation>
    <scope>NUCLEOTIDE SEQUENCE [LARGE SCALE GENOMIC DNA]</scope>
    <source>
        <strain evidence="2 3">BT662</strain>
    </source>
</reference>
<accession>A0ABS0IA80</accession>
<sequence length="37" mass="4190">MQSASPCRWRRSGFRRGRGLQSPRYGGRRQTAPAARA</sequence>
<proteinExistence type="predicted"/>
<dbReference type="Pfam" id="PF07618">
    <property type="entry name" value="DUF1580"/>
    <property type="match status" value="1"/>
</dbReference>
<evidence type="ECO:0000313" key="3">
    <source>
        <dbReference type="Proteomes" id="UP000618931"/>
    </source>
</evidence>
<protein>
    <submittedName>
        <fullName evidence="2">DUF1580 domain-containing protein</fullName>
    </submittedName>
</protein>
<gene>
    <name evidence="2" type="ORF">I2H31_22150</name>
</gene>
<dbReference type="EMBL" id="JADQDM010000019">
    <property type="protein sequence ID" value="MBF9223819.1"/>
    <property type="molecule type" value="Genomic_DNA"/>
</dbReference>
<evidence type="ECO:0000313" key="2">
    <source>
        <dbReference type="EMBL" id="MBF9223819.1"/>
    </source>
</evidence>
<feature type="region of interest" description="Disordered" evidence="1">
    <location>
        <begin position="1"/>
        <end position="37"/>
    </location>
</feature>